<dbReference type="CDD" id="cd00448">
    <property type="entry name" value="YjgF_YER057c_UK114_family"/>
    <property type="match status" value="1"/>
</dbReference>
<protein>
    <submittedName>
        <fullName evidence="2">Enamine deaminase RidA</fullName>
    </submittedName>
</protein>
<keyword evidence="3" id="KW-1185">Reference proteome</keyword>
<reference evidence="2 3" key="1">
    <citation type="submission" date="2019-07" db="EMBL/GenBank/DDBJ databases">
        <title>Whole genome shotgun sequence of Pseudonocardia asaccharolytica NBRC 16224.</title>
        <authorList>
            <person name="Hosoyama A."/>
            <person name="Uohara A."/>
            <person name="Ohji S."/>
            <person name="Ichikawa N."/>
        </authorList>
    </citation>
    <scope>NUCLEOTIDE SEQUENCE [LARGE SCALE GENOMIC DNA]</scope>
    <source>
        <strain evidence="2 3">NBRC 16224</strain>
    </source>
</reference>
<accession>A0A511CXD3</accession>
<evidence type="ECO:0000313" key="2">
    <source>
        <dbReference type="EMBL" id="GEL17219.1"/>
    </source>
</evidence>
<dbReference type="Pfam" id="PF01042">
    <property type="entry name" value="Ribonuc_L-PSP"/>
    <property type="match status" value="1"/>
</dbReference>
<dbReference type="SUPFAM" id="SSF55298">
    <property type="entry name" value="YjgF-like"/>
    <property type="match status" value="1"/>
</dbReference>
<comment type="similarity">
    <text evidence="1">Belongs to the RutC family.</text>
</comment>
<dbReference type="RefSeq" id="WP_051232064.1">
    <property type="nucleotide sequence ID" value="NZ_AUII01000001.1"/>
</dbReference>
<proteinExistence type="inferred from homology"/>
<organism evidence="2 3">
    <name type="scientific">Pseudonocardia asaccharolytica DSM 44247 = NBRC 16224</name>
    <dbReference type="NCBI Taxonomy" id="1123024"/>
    <lineage>
        <taxon>Bacteria</taxon>
        <taxon>Bacillati</taxon>
        <taxon>Actinomycetota</taxon>
        <taxon>Actinomycetes</taxon>
        <taxon>Pseudonocardiales</taxon>
        <taxon>Pseudonocardiaceae</taxon>
        <taxon>Pseudonocardia</taxon>
    </lineage>
</organism>
<comment type="caution">
    <text evidence="2">The sequence shown here is derived from an EMBL/GenBank/DDBJ whole genome shotgun (WGS) entry which is preliminary data.</text>
</comment>
<name>A0A511CXD3_9PSEU</name>
<sequence length="133" mass="14289">MKRDVFDPEHMRGMVPGFHSAVRQDGVVFIAGQVGLDRDLKVVEGGLAQQTRQALGNLREVLELAAVGPSDLTQMMIFYKHTEDLVIADALTDFVAAKNEVLPGSGPVGFACSVHGLLFPELLVEVQAIAMAS</sequence>
<dbReference type="PANTHER" id="PTHR11803">
    <property type="entry name" value="2-IMINOBUTANOATE/2-IMINOPROPANOATE DEAMINASE RIDA"/>
    <property type="match status" value="1"/>
</dbReference>
<dbReference type="EMBL" id="BJVI01000007">
    <property type="protein sequence ID" value="GEL17219.1"/>
    <property type="molecule type" value="Genomic_DNA"/>
</dbReference>
<dbReference type="PANTHER" id="PTHR11803:SF58">
    <property type="entry name" value="PROTEIN HMF1-RELATED"/>
    <property type="match status" value="1"/>
</dbReference>
<dbReference type="Proteomes" id="UP000321328">
    <property type="component" value="Unassembled WGS sequence"/>
</dbReference>
<evidence type="ECO:0000256" key="1">
    <source>
        <dbReference type="ARBA" id="ARBA00010552"/>
    </source>
</evidence>
<dbReference type="InterPro" id="IPR006175">
    <property type="entry name" value="YjgF/YER057c/UK114"/>
</dbReference>
<dbReference type="InterPro" id="IPR035959">
    <property type="entry name" value="RutC-like_sf"/>
</dbReference>
<dbReference type="GO" id="GO:0005829">
    <property type="term" value="C:cytosol"/>
    <property type="evidence" value="ECO:0007669"/>
    <property type="project" value="TreeGrafter"/>
</dbReference>
<evidence type="ECO:0000313" key="3">
    <source>
        <dbReference type="Proteomes" id="UP000321328"/>
    </source>
</evidence>
<dbReference type="AlphaFoldDB" id="A0A511CXD3"/>
<dbReference type="GO" id="GO:0019239">
    <property type="term" value="F:deaminase activity"/>
    <property type="evidence" value="ECO:0007669"/>
    <property type="project" value="TreeGrafter"/>
</dbReference>
<dbReference type="Gene3D" id="3.30.1330.40">
    <property type="entry name" value="RutC-like"/>
    <property type="match status" value="1"/>
</dbReference>
<dbReference type="STRING" id="1123024.GCA_000423625_00401"/>
<gene>
    <name evidence="2" type="ORF">PA7_10560</name>
</gene>
<dbReference type="OrthoDB" id="3212792at2"/>